<dbReference type="InterPro" id="IPR036873">
    <property type="entry name" value="Rhodanese-like_dom_sf"/>
</dbReference>
<dbReference type="InterPro" id="IPR050229">
    <property type="entry name" value="GlpE_sulfurtransferase"/>
</dbReference>
<dbReference type="EMBL" id="WJIF01000008">
    <property type="protein sequence ID" value="MRG60852.1"/>
    <property type="molecule type" value="Genomic_DNA"/>
</dbReference>
<feature type="domain" description="Rhodanese" evidence="1">
    <location>
        <begin position="56"/>
        <end position="143"/>
    </location>
</feature>
<accession>A0A6I2F7U0</accession>
<evidence type="ECO:0000259" key="1">
    <source>
        <dbReference type="PROSITE" id="PS50206"/>
    </source>
</evidence>
<organism evidence="2 3">
    <name type="scientific">Agromyces agglutinans</name>
    <dbReference type="NCBI Taxonomy" id="2662258"/>
    <lineage>
        <taxon>Bacteria</taxon>
        <taxon>Bacillati</taxon>
        <taxon>Actinomycetota</taxon>
        <taxon>Actinomycetes</taxon>
        <taxon>Micrococcales</taxon>
        <taxon>Microbacteriaceae</taxon>
        <taxon>Agromyces</taxon>
    </lineage>
</organism>
<dbReference type="InterPro" id="IPR001763">
    <property type="entry name" value="Rhodanese-like_dom"/>
</dbReference>
<protein>
    <submittedName>
        <fullName evidence="2">Rhodanese-like domain-containing protein</fullName>
    </submittedName>
</protein>
<comment type="caution">
    <text evidence="2">The sequence shown here is derived from an EMBL/GenBank/DDBJ whole genome shotgun (WGS) entry which is preliminary data.</text>
</comment>
<evidence type="ECO:0000313" key="3">
    <source>
        <dbReference type="Proteomes" id="UP000431080"/>
    </source>
</evidence>
<dbReference type="PANTHER" id="PTHR43031">
    <property type="entry name" value="FAD-DEPENDENT OXIDOREDUCTASE"/>
    <property type="match status" value="1"/>
</dbReference>
<dbReference type="RefSeq" id="WP_153685290.1">
    <property type="nucleotide sequence ID" value="NZ_WJIF01000008.1"/>
</dbReference>
<name>A0A6I2F7U0_9MICO</name>
<dbReference type="SUPFAM" id="SSF52821">
    <property type="entry name" value="Rhodanese/Cell cycle control phosphatase"/>
    <property type="match status" value="1"/>
</dbReference>
<sequence>MTDAATVTSSLFEHVASANEAVRHFRGRLGFETDVSDVWAELQRVESGEADRDDLGFVLIDTRNDASWAQGRVPGATHLPTRRIRDEAAATVAPGTPVVVYCWGPGCNGATRAALEFASLGHPVKEMIGGFEYWVREGFPVESASGRTQAVADPLTNVSTAALPDGGAPNGPISCAC</sequence>
<proteinExistence type="predicted"/>
<reference evidence="2 3" key="1">
    <citation type="submission" date="2019-10" db="EMBL/GenBank/DDBJ databases">
        <authorList>
            <person name="Nie G."/>
            <person name="Ming H."/>
            <person name="Yi B."/>
        </authorList>
    </citation>
    <scope>NUCLEOTIDE SEQUENCE [LARGE SCALE GENOMIC DNA]</scope>
    <source>
        <strain evidence="2 3">CFH 90414</strain>
    </source>
</reference>
<dbReference type="PANTHER" id="PTHR43031:SF1">
    <property type="entry name" value="PYRIDINE NUCLEOTIDE-DISULPHIDE OXIDOREDUCTASE"/>
    <property type="match status" value="1"/>
</dbReference>
<keyword evidence="3" id="KW-1185">Reference proteome</keyword>
<dbReference type="AlphaFoldDB" id="A0A6I2F7U0"/>
<evidence type="ECO:0000313" key="2">
    <source>
        <dbReference type="EMBL" id="MRG60852.1"/>
    </source>
</evidence>
<dbReference type="SMART" id="SM00450">
    <property type="entry name" value="RHOD"/>
    <property type="match status" value="1"/>
</dbReference>
<gene>
    <name evidence="2" type="ORF">GE115_13400</name>
</gene>
<dbReference type="PROSITE" id="PS50206">
    <property type="entry name" value="RHODANESE_3"/>
    <property type="match status" value="1"/>
</dbReference>
<dbReference type="Pfam" id="PF00581">
    <property type="entry name" value="Rhodanese"/>
    <property type="match status" value="1"/>
</dbReference>
<dbReference type="Proteomes" id="UP000431080">
    <property type="component" value="Unassembled WGS sequence"/>
</dbReference>
<dbReference type="Gene3D" id="3.40.250.10">
    <property type="entry name" value="Rhodanese-like domain"/>
    <property type="match status" value="1"/>
</dbReference>